<evidence type="ECO:0000313" key="5">
    <source>
        <dbReference type="Proteomes" id="UP000003346"/>
    </source>
</evidence>
<dbReference type="InterPro" id="IPR035647">
    <property type="entry name" value="EFG_III/V"/>
</dbReference>
<dbReference type="InterPro" id="IPR001498">
    <property type="entry name" value="Impact_N"/>
</dbReference>
<dbReference type="InterPro" id="IPR036956">
    <property type="entry name" value="Impact_N_sf"/>
</dbReference>
<name>A0NII2_OENOE</name>
<dbReference type="SUPFAM" id="SSF54980">
    <property type="entry name" value="EF-G C-terminal domain-like"/>
    <property type="match status" value="1"/>
</dbReference>
<gene>
    <name evidence="4" type="ORF">OENOO_49019</name>
</gene>
<dbReference type="InterPro" id="IPR020568">
    <property type="entry name" value="Ribosomal_Su5_D2-typ_SF"/>
</dbReference>
<dbReference type="Gene3D" id="3.30.70.240">
    <property type="match status" value="1"/>
</dbReference>
<evidence type="ECO:0000256" key="1">
    <source>
        <dbReference type="ARBA" id="ARBA00007665"/>
    </source>
</evidence>
<dbReference type="Pfam" id="PF09186">
    <property type="entry name" value="DUF1949"/>
    <property type="match status" value="1"/>
</dbReference>
<feature type="domain" description="UPF0029" evidence="3">
    <location>
        <begin position="139"/>
        <end position="194"/>
    </location>
</feature>
<dbReference type="Pfam" id="PF01205">
    <property type="entry name" value="Impact_N"/>
    <property type="match status" value="1"/>
</dbReference>
<evidence type="ECO:0000313" key="4">
    <source>
        <dbReference type="EMBL" id="EAV39697.1"/>
    </source>
</evidence>
<dbReference type="NCBIfam" id="TIGR00257">
    <property type="entry name" value="IMPACT_YIGZ"/>
    <property type="match status" value="1"/>
</dbReference>
<evidence type="ECO:0008006" key="6">
    <source>
        <dbReference type="Google" id="ProtNLM"/>
    </source>
</evidence>
<evidence type="ECO:0000259" key="2">
    <source>
        <dbReference type="Pfam" id="PF01205"/>
    </source>
</evidence>
<dbReference type="InterPro" id="IPR015269">
    <property type="entry name" value="UPF0029_Impact_C"/>
</dbReference>
<reference evidence="4 5" key="1">
    <citation type="submission" date="2006-11" db="EMBL/GenBank/DDBJ databases">
        <authorList>
            <consortium name="Laboratoire de Microbiologie (Universite Bourgogne)"/>
            <consortium name="GENOME Express"/>
            <consortium name="UMR Oenologie Ampelologie (Universite Bordeaux 2)"/>
            <person name="Guzzo J."/>
        </authorList>
    </citation>
    <scope>NUCLEOTIDE SEQUENCE [LARGE SCALE GENOMIC DNA]</scope>
    <source>
        <strain evidence="4 5">ATCC BAA-1163</strain>
    </source>
</reference>
<dbReference type="SUPFAM" id="SSF54211">
    <property type="entry name" value="Ribosomal protein S5 domain 2-like"/>
    <property type="match status" value="1"/>
</dbReference>
<evidence type="ECO:0000259" key="3">
    <source>
        <dbReference type="Pfam" id="PF09186"/>
    </source>
</evidence>
<dbReference type="GO" id="GO:0006446">
    <property type="term" value="P:regulation of translational initiation"/>
    <property type="evidence" value="ECO:0007669"/>
    <property type="project" value="TreeGrafter"/>
</dbReference>
<sequence length="212" mass="24060">MKQLITVKQNSTKELIIKKSRFIADIYPLKEEQEAKKIIENVRKKNPNANHVVFAYTVGLNREIQRMSDNGEPVGTAGKPVLDAITKNNLINVLITVTRYFGGIKLGAGGLIRAYSQSASQTIENAQLATLVNYDRLQLIFDYSLIDKLKYFIEKQKAVVMETNYQAKVQAVILVETSDSKNFQKRLIDLFSGRIIVKKINEELRPSIIENE</sequence>
<dbReference type="GO" id="GO:0005737">
    <property type="term" value="C:cytoplasm"/>
    <property type="evidence" value="ECO:0007669"/>
    <property type="project" value="TreeGrafter"/>
</dbReference>
<dbReference type="PANTHER" id="PTHR16301:SF20">
    <property type="entry name" value="IMPACT FAMILY MEMBER YIGZ"/>
    <property type="match status" value="1"/>
</dbReference>
<dbReference type="AlphaFoldDB" id="A0NII2"/>
<comment type="caution">
    <text evidence="4">The sequence shown here is derived from an EMBL/GenBank/DDBJ whole genome shotgun (WGS) entry which is preliminary data.</text>
</comment>
<dbReference type="InterPro" id="IPR023582">
    <property type="entry name" value="Impact"/>
</dbReference>
<dbReference type="HOGENOM" id="CLU_083552_2_1_9"/>
<feature type="domain" description="Impact N-terminal" evidence="2">
    <location>
        <begin position="18"/>
        <end position="123"/>
    </location>
</feature>
<dbReference type="PANTHER" id="PTHR16301">
    <property type="entry name" value="IMPACT-RELATED"/>
    <property type="match status" value="1"/>
</dbReference>
<organism evidence="4 5">
    <name type="scientific">Oenococcus oeni ATCC BAA-1163</name>
    <dbReference type="NCBI Taxonomy" id="379360"/>
    <lineage>
        <taxon>Bacteria</taxon>
        <taxon>Bacillati</taxon>
        <taxon>Bacillota</taxon>
        <taxon>Bacilli</taxon>
        <taxon>Lactobacillales</taxon>
        <taxon>Lactobacillaceae</taxon>
        <taxon>Oenococcus</taxon>
    </lineage>
</organism>
<protein>
    <recommendedName>
        <fullName evidence="6">YigZ family protein</fullName>
    </recommendedName>
</protein>
<dbReference type="Gene3D" id="3.30.230.30">
    <property type="entry name" value="Impact, N-terminal domain"/>
    <property type="match status" value="1"/>
</dbReference>
<dbReference type="EMBL" id="AAUV01000044">
    <property type="protein sequence ID" value="EAV39697.1"/>
    <property type="molecule type" value="Genomic_DNA"/>
</dbReference>
<proteinExistence type="inferred from homology"/>
<dbReference type="Proteomes" id="UP000003346">
    <property type="component" value="Unassembled WGS sequence"/>
</dbReference>
<dbReference type="InterPro" id="IPR015796">
    <property type="entry name" value="Impact_YigZ-like"/>
</dbReference>
<accession>A0NII2</accession>
<comment type="similarity">
    <text evidence="1">Belongs to the IMPACT family.</text>
</comment>